<evidence type="ECO:0000313" key="1">
    <source>
        <dbReference type="EMBL" id="AXJ02073.1"/>
    </source>
</evidence>
<name>A0A345UNM1_9BACT</name>
<dbReference type="CDD" id="cd16018">
    <property type="entry name" value="Enpp"/>
    <property type="match status" value="1"/>
</dbReference>
<dbReference type="AlphaFoldDB" id="A0A345UNM1"/>
<dbReference type="SUPFAM" id="SSF53649">
    <property type="entry name" value="Alkaline phosphatase-like"/>
    <property type="match status" value="1"/>
</dbReference>
<dbReference type="GO" id="GO:0016787">
    <property type="term" value="F:hydrolase activity"/>
    <property type="evidence" value="ECO:0007669"/>
    <property type="project" value="UniProtKB-ARBA"/>
</dbReference>
<dbReference type="Pfam" id="PF01663">
    <property type="entry name" value="Phosphodiest"/>
    <property type="match status" value="1"/>
</dbReference>
<dbReference type="InterPro" id="IPR017850">
    <property type="entry name" value="Alkaline_phosphatase_core_sf"/>
</dbReference>
<dbReference type="KEGG" id="cprv:CYPRO_2835"/>
<gene>
    <name evidence="1" type="ORF">CYPRO_2835</name>
</gene>
<organism evidence="1 2">
    <name type="scientific">Cyclonatronum proteinivorum</name>
    <dbReference type="NCBI Taxonomy" id="1457365"/>
    <lineage>
        <taxon>Bacteria</taxon>
        <taxon>Pseudomonadati</taxon>
        <taxon>Balneolota</taxon>
        <taxon>Balneolia</taxon>
        <taxon>Balneolales</taxon>
        <taxon>Cyclonatronaceae</taxon>
        <taxon>Cyclonatronum</taxon>
    </lineage>
</organism>
<proteinExistence type="predicted"/>
<dbReference type="OrthoDB" id="9779418at2"/>
<dbReference type="EMBL" id="CP027806">
    <property type="protein sequence ID" value="AXJ02073.1"/>
    <property type="molecule type" value="Genomic_DNA"/>
</dbReference>
<accession>A0A345UNM1</accession>
<dbReference type="InterPro" id="IPR002591">
    <property type="entry name" value="Phosphodiest/P_Trfase"/>
</dbReference>
<evidence type="ECO:0000313" key="2">
    <source>
        <dbReference type="Proteomes" id="UP000254808"/>
    </source>
</evidence>
<protein>
    <submittedName>
        <fullName evidence="1">Putative pyrophosphatase or phosphodiesterase, AlkP superfamily</fullName>
    </submittedName>
</protein>
<dbReference type="PANTHER" id="PTHR10151:SF120">
    <property type="entry name" value="BIS(5'-ADENOSYL)-TRIPHOSPHATASE"/>
    <property type="match status" value="1"/>
</dbReference>
<dbReference type="PANTHER" id="PTHR10151">
    <property type="entry name" value="ECTONUCLEOTIDE PYROPHOSPHATASE/PHOSPHODIESTERASE"/>
    <property type="match status" value="1"/>
</dbReference>
<dbReference type="Gene3D" id="3.40.720.10">
    <property type="entry name" value="Alkaline Phosphatase, subunit A"/>
    <property type="match status" value="1"/>
</dbReference>
<reference evidence="1 2" key="1">
    <citation type="submission" date="2018-03" db="EMBL/GenBank/DDBJ databases">
        <title>Phenotypic and genomic properties of Cyclonatronum proteinivorum gen. nov., sp. nov., a haloalkaliphilic bacteroidete from soda lakes possessing Na+-translocating rhodopsin.</title>
        <authorList>
            <person name="Toshchakov S.V."/>
            <person name="Korzhenkov A."/>
            <person name="Samarov N.I."/>
            <person name="Kublanov I.V."/>
            <person name="Muntyan M.S."/>
            <person name="Sorokin D.Y."/>
        </authorList>
    </citation>
    <scope>NUCLEOTIDE SEQUENCE [LARGE SCALE GENOMIC DNA]</scope>
    <source>
        <strain evidence="1 2">Omega</strain>
    </source>
</reference>
<keyword evidence="2" id="KW-1185">Reference proteome</keyword>
<dbReference type="Proteomes" id="UP000254808">
    <property type="component" value="Chromosome"/>
</dbReference>
<sequence>MRVKARSGTNRTELFDKMLANTFKILPGQPPTPHFYSTCASEYCLRVLFILFLLLTFPLSLSPAKANAPQAEHSSEIRPAHVVVISIDGFQADMLETYEGLLPNLTALAAKGVMADGFIPTNPSLTWPNHTSMVTGTGSRDHSVIFNGMVERTGSGLPLRFEANLHQHQLVATGTIYDALYEAGLRTAAINWPATAGSTTIADNIPDVPDPIGEATEDFLWDLFDDELLDDFTSFALWQYDHAGRDQFWTNAAGWLIHNRMPDLLLLHLLQLDSMLHRNSTDSDEVLGALSNTDALIGKMVSDLKEAALYYQTALFIVSDHGMVNTPQTLLPNRLLQQNGMLEVSEDGQAIGGSAQVHAVGGFGMVYFQDPENDGFIEEVAALFAQTSGIARVLRQDEFERYGLPNPGTHPHAGQLALFSECGTSMNIALRTQTHPHDTIVPSIENDFALAHHGFFNECASMSGLFIGYGPGLQTETTVPAISIKDLAPTLGLLLGVPFETPGSSPLYEVLHPSLRHGQVQENP</sequence>